<evidence type="ECO:0000313" key="2">
    <source>
        <dbReference type="EMBL" id="AHI21901.1"/>
    </source>
</evidence>
<dbReference type="RefSeq" id="WP_025251959.1">
    <property type="nucleotide sequence ID" value="NZ_CP004353.1"/>
</dbReference>
<feature type="compositionally biased region" description="Basic and acidic residues" evidence="1">
    <location>
        <begin position="25"/>
        <end position="39"/>
    </location>
</feature>
<dbReference type="AlphaFoldDB" id="W5XY26"/>
<dbReference type="HOGENOM" id="CLU_2842393_0_0_11"/>
<dbReference type="KEGG" id="cvt:B843_02550"/>
<feature type="region of interest" description="Disordered" evidence="1">
    <location>
        <begin position="25"/>
        <end position="46"/>
    </location>
</feature>
<proteinExistence type="predicted"/>
<name>W5XY26_9CORY</name>
<keyword evidence="3" id="KW-1185">Reference proteome</keyword>
<reference evidence="2 3" key="1">
    <citation type="submission" date="2013-02" db="EMBL/GenBank/DDBJ databases">
        <title>The complete genome sequence of Corynebacterium vitaeruminis DSM 20294.</title>
        <authorList>
            <person name="Ruckert C."/>
            <person name="Albersmeier A."/>
            <person name="Kalinowski J."/>
        </authorList>
    </citation>
    <scope>NUCLEOTIDE SEQUENCE [LARGE SCALE GENOMIC DNA]</scope>
    <source>
        <strain evidence="3">ATCC 10234</strain>
    </source>
</reference>
<evidence type="ECO:0000313" key="3">
    <source>
        <dbReference type="Proteomes" id="UP000019222"/>
    </source>
</evidence>
<dbReference type="Proteomes" id="UP000019222">
    <property type="component" value="Chromosome"/>
</dbReference>
<dbReference type="PATRIC" id="fig|1224164.3.peg.502"/>
<dbReference type="STRING" id="1224164.B843_02550"/>
<accession>W5XY26</accession>
<organism evidence="2 3">
    <name type="scientific">Corynebacterium vitaeruminis DSM 20294</name>
    <dbReference type="NCBI Taxonomy" id="1224164"/>
    <lineage>
        <taxon>Bacteria</taxon>
        <taxon>Bacillati</taxon>
        <taxon>Actinomycetota</taxon>
        <taxon>Actinomycetes</taxon>
        <taxon>Mycobacteriales</taxon>
        <taxon>Corynebacteriaceae</taxon>
        <taxon>Corynebacterium</taxon>
    </lineage>
</organism>
<protein>
    <submittedName>
        <fullName evidence="2">Uncharacterized protein</fullName>
    </submittedName>
</protein>
<sequence length="65" mass="7986">MDYDEFVRIFRERAEKRMAEFDRSVDKATERRTDAERRAQAMPQERAPIRRVYRARKVRGILKEQ</sequence>
<evidence type="ECO:0000256" key="1">
    <source>
        <dbReference type="SAM" id="MobiDB-lite"/>
    </source>
</evidence>
<dbReference type="EMBL" id="CP004353">
    <property type="protein sequence ID" value="AHI21901.1"/>
    <property type="molecule type" value="Genomic_DNA"/>
</dbReference>
<gene>
    <name evidence="2" type="ORF">B843_02550</name>
</gene>